<evidence type="ECO:0000313" key="4">
    <source>
        <dbReference type="Proteomes" id="UP000035996"/>
    </source>
</evidence>
<dbReference type="RefSeq" id="WP_048313431.1">
    <property type="nucleotide sequence ID" value="NZ_CP119526.1"/>
</dbReference>
<protein>
    <submittedName>
        <fullName evidence="3">Peptidase</fullName>
    </submittedName>
</protein>
<feature type="domain" description="CAAX prenyl protease 2/Lysostaphin resistance protein A-like" evidence="2">
    <location>
        <begin position="119"/>
        <end position="205"/>
    </location>
</feature>
<dbReference type="InterPro" id="IPR003675">
    <property type="entry name" value="Rce1/LyrA-like_dom"/>
</dbReference>
<dbReference type="PANTHER" id="PTHR36435:SF6">
    <property type="entry name" value="ABORTIVE INFECTION PROTEIN"/>
    <property type="match status" value="1"/>
</dbReference>
<feature type="transmembrane region" description="Helical" evidence="1">
    <location>
        <begin position="114"/>
        <end position="137"/>
    </location>
</feature>
<dbReference type="OrthoDB" id="2194912at2"/>
<name>A0A0J6CIB2_9BACL</name>
<dbReference type="Proteomes" id="UP000035996">
    <property type="component" value="Unassembled WGS sequence"/>
</dbReference>
<comment type="caution">
    <text evidence="3">The sequence shown here is derived from an EMBL/GenBank/DDBJ whole genome shotgun (WGS) entry which is preliminary data.</text>
</comment>
<feature type="transmembrane region" description="Helical" evidence="1">
    <location>
        <begin position="74"/>
        <end position="94"/>
    </location>
</feature>
<keyword evidence="1" id="KW-0472">Membrane</keyword>
<proteinExistence type="predicted"/>
<gene>
    <name evidence="3" type="ORF">AB986_20070</name>
</gene>
<sequence>MAKHYWTILITYIVMQLSGLVGVSLLESLNVSNPVVTWSVFSFLTALIIMLILLRSTPDVPFERSARVSKGQAVGWSILGVFMAYASQIIAAMIEMNVFGIEPGSENTEMLIEVAKAAPLFIIVTSVIGPILEEIVFRKVIFGALYTRFNFWIAGILSSVIFAAIHFDFSHLLIYTAMGLTFSFLYVKTKRLIVPIIAHMTMNTIVVVINVYFADDIMEMEKQLEQMQSFIGGFFT</sequence>
<dbReference type="AlphaFoldDB" id="A0A0J6CIB2"/>
<evidence type="ECO:0000313" key="3">
    <source>
        <dbReference type="EMBL" id="KMM35961.1"/>
    </source>
</evidence>
<feature type="transmembrane region" description="Helical" evidence="1">
    <location>
        <begin position="192"/>
        <end position="213"/>
    </location>
</feature>
<evidence type="ECO:0000259" key="2">
    <source>
        <dbReference type="Pfam" id="PF02517"/>
    </source>
</evidence>
<feature type="transmembrane region" description="Helical" evidence="1">
    <location>
        <begin position="172"/>
        <end position="187"/>
    </location>
</feature>
<dbReference type="EMBL" id="LELK01000013">
    <property type="protein sequence ID" value="KMM35961.1"/>
    <property type="molecule type" value="Genomic_DNA"/>
</dbReference>
<dbReference type="InterPro" id="IPR052710">
    <property type="entry name" value="CAAX_protease"/>
</dbReference>
<accession>A0A0J6CIB2</accession>
<dbReference type="GO" id="GO:0004175">
    <property type="term" value="F:endopeptidase activity"/>
    <property type="evidence" value="ECO:0007669"/>
    <property type="project" value="UniProtKB-ARBA"/>
</dbReference>
<keyword evidence="1" id="KW-1133">Transmembrane helix</keyword>
<keyword evidence="1" id="KW-0812">Transmembrane</keyword>
<evidence type="ECO:0000256" key="1">
    <source>
        <dbReference type="SAM" id="Phobius"/>
    </source>
</evidence>
<feature type="transmembrane region" description="Helical" evidence="1">
    <location>
        <begin position="7"/>
        <end position="29"/>
    </location>
</feature>
<dbReference type="Pfam" id="PF02517">
    <property type="entry name" value="Rce1-like"/>
    <property type="match status" value="1"/>
</dbReference>
<reference evidence="3" key="1">
    <citation type="submission" date="2015-06" db="EMBL/GenBank/DDBJ databases">
        <authorList>
            <person name="Liu B."/>
            <person name="Wang J."/>
            <person name="Zhu Y."/>
            <person name="Liu G."/>
            <person name="Chen Q."/>
            <person name="Zheng C."/>
            <person name="Che J."/>
            <person name="Ge C."/>
            <person name="Shi H."/>
            <person name="Pan Z."/>
            <person name="Liu X."/>
        </authorList>
    </citation>
    <scope>NUCLEOTIDE SEQUENCE [LARGE SCALE GENOMIC DNA]</scope>
    <source>
        <strain evidence="3">DSM 16346</strain>
    </source>
</reference>
<feature type="transmembrane region" description="Helical" evidence="1">
    <location>
        <begin position="35"/>
        <end position="54"/>
    </location>
</feature>
<feature type="transmembrane region" description="Helical" evidence="1">
    <location>
        <begin position="149"/>
        <end position="166"/>
    </location>
</feature>
<keyword evidence="4" id="KW-1185">Reference proteome</keyword>
<dbReference type="PANTHER" id="PTHR36435">
    <property type="entry name" value="SLR1288 PROTEIN"/>
    <property type="match status" value="1"/>
</dbReference>
<dbReference type="GO" id="GO:0080120">
    <property type="term" value="P:CAAX-box protein maturation"/>
    <property type="evidence" value="ECO:0007669"/>
    <property type="project" value="UniProtKB-ARBA"/>
</dbReference>
<organism evidence="3 4">
    <name type="scientific">Guptibacillus hwajinpoensis</name>
    <dbReference type="NCBI Taxonomy" id="208199"/>
    <lineage>
        <taxon>Bacteria</taxon>
        <taxon>Bacillati</taxon>
        <taxon>Bacillota</taxon>
        <taxon>Bacilli</taxon>
        <taxon>Bacillales</taxon>
        <taxon>Guptibacillaceae</taxon>
        <taxon>Guptibacillus</taxon>
    </lineage>
</organism>
<dbReference type="STRING" id="157733.AB986_20070"/>
<dbReference type="PATRIC" id="fig|157733.3.peg.90"/>